<dbReference type="EMBL" id="DS995902">
    <property type="protein sequence ID" value="EEA22566.1"/>
    <property type="molecule type" value="Genomic_DNA"/>
</dbReference>
<dbReference type="AlphaFoldDB" id="B6QK34"/>
<organism evidence="1 2">
    <name type="scientific">Talaromyces marneffei (strain ATCC 18224 / CBS 334.59 / QM 7333)</name>
    <name type="common">Penicillium marneffei</name>
    <dbReference type="NCBI Taxonomy" id="441960"/>
    <lineage>
        <taxon>Eukaryota</taxon>
        <taxon>Fungi</taxon>
        <taxon>Dikarya</taxon>
        <taxon>Ascomycota</taxon>
        <taxon>Pezizomycotina</taxon>
        <taxon>Eurotiomycetes</taxon>
        <taxon>Eurotiomycetidae</taxon>
        <taxon>Eurotiales</taxon>
        <taxon>Trichocomaceae</taxon>
        <taxon>Talaromyces</taxon>
        <taxon>Talaromyces sect. Talaromyces</taxon>
    </lineage>
</organism>
<accession>B6QK34</accession>
<dbReference type="HOGENOM" id="CLU_1511099_0_0_1"/>
<proteinExistence type="predicted"/>
<evidence type="ECO:0000313" key="1">
    <source>
        <dbReference type="EMBL" id="EEA22566.1"/>
    </source>
</evidence>
<reference evidence="2" key="1">
    <citation type="journal article" date="2015" name="Genome Announc.">
        <title>Genome sequence of the AIDS-associated pathogen Penicillium marneffei (ATCC18224) and its near taxonomic relative Talaromyces stipitatus (ATCC10500).</title>
        <authorList>
            <person name="Nierman W.C."/>
            <person name="Fedorova-Abrams N.D."/>
            <person name="Andrianopoulos A."/>
        </authorList>
    </citation>
    <scope>NUCLEOTIDE SEQUENCE [LARGE SCALE GENOMIC DNA]</scope>
    <source>
        <strain evidence="2">ATCC 18224 / CBS 334.59 / QM 7333</strain>
    </source>
</reference>
<dbReference type="VEuPathDB" id="FungiDB:PMAA_091930"/>
<keyword evidence="2" id="KW-1185">Reference proteome</keyword>
<protein>
    <submittedName>
        <fullName evidence="1">Uncharacterized protein</fullName>
    </submittedName>
</protein>
<gene>
    <name evidence="1" type="ORF">PMAA_091930</name>
</gene>
<evidence type="ECO:0000313" key="2">
    <source>
        <dbReference type="Proteomes" id="UP000001294"/>
    </source>
</evidence>
<name>B6QK34_TALMQ</name>
<dbReference type="Proteomes" id="UP000001294">
    <property type="component" value="Unassembled WGS sequence"/>
</dbReference>
<sequence>MGKRTLHGKSEIDIEGFHIPRSVGELEALITKSKVASIHDLDEGYLGSGSLGEYGLSQVWAQAIKIVKNDSQLKAYLGLISSGVPVTKVAFGQNVYPGFFAAVKYAQDQIKDVRDRLSTTGRETRSISRMSTRRPLITFSNPFEQEVESHRVDMEYENNEMTEARAKKTPNTALVLLL</sequence>